<evidence type="ECO:0000256" key="1">
    <source>
        <dbReference type="ARBA" id="ARBA00004240"/>
    </source>
</evidence>
<evidence type="ECO:0000256" key="7">
    <source>
        <dbReference type="ARBA" id="ARBA00022824"/>
    </source>
</evidence>
<gene>
    <name evidence="14" type="ORF">HYPSUDRAFT_32120</name>
</gene>
<dbReference type="Pfam" id="PF11566">
    <property type="entry name" value="PI31_Prot_N"/>
    <property type="match status" value="1"/>
</dbReference>
<keyword evidence="15" id="KW-1185">Reference proteome</keyword>
<reference evidence="15" key="1">
    <citation type="submission" date="2014-04" db="EMBL/GenBank/DDBJ databases">
        <title>Evolutionary Origins and Diversification of the Mycorrhizal Mutualists.</title>
        <authorList>
            <consortium name="DOE Joint Genome Institute"/>
            <consortium name="Mycorrhizal Genomics Consortium"/>
            <person name="Kohler A."/>
            <person name="Kuo A."/>
            <person name="Nagy L.G."/>
            <person name="Floudas D."/>
            <person name="Copeland A."/>
            <person name="Barry K.W."/>
            <person name="Cichocki N."/>
            <person name="Veneault-Fourrey C."/>
            <person name="LaButti K."/>
            <person name="Lindquist E.A."/>
            <person name="Lipzen A."/>
            <person name="Lundell T."/>
            <person name="Morin E."/>
            <person name="Murat C."/>
            <person name="Riley R."/>
            <person name="Ohm R."/>
            <person name="Sun H."/>
            <person name="Tunlid A."/>
            <person name="Henrissat B."/>
            <person name="Grigoriev I.V."/>
            <person name="Hibbett D.S."/>
            <person name="Martin F."/>
        </authorList>
    </citation>
    <scope>NUCLEOTIDE SEQUENCE [LARGE SCALE GENOMIC DNA]</scope>
    <source>
        <strain evidence="15">FD-334 SS-4</strain>
    </source>
</reference>
<dbReference type="GO" id="GO:0070628">
    <property type="term" value="F:proteasome binding"/>
    <property type="evidence" value="ECO:0007669"/>
    <property type="project" value="InterPro"/>
</dbReference>
<feature type="domain" description="PI31 proteasome regulator N-terminal" evidence="13">
    <location>
        <begin position="23"/>
        <end position="173"/>
    </location>
</feature>
<keyword evidence="7" id="KW-0256">Endoplasmic reticulum</keyword>
<evidence type="ECO:0000256" key="11">
    <source>
        <dbReference type="SAM" id="MobiDB-lite"/>
    </source>
</evidence>
<name>A0A0D2N0X9_HYPSF</name>
<dbReference type="PANTHER" id="PTHR13266">
    <property type="entry name" value="PROTEASOME INHIBITOR"/>
    <property type="match status" value="1"/>
</dbReference>
<proteinExistence type="inferred from homology"/>
<evidence type="ECO:0000256" key="6">
    <source>
        <dbReference type="ARBA" id="ARBA00022553"/>
    </source>
</evidence>
<dbReference type="PANTHER" id="PTHR13266:SF1">
    <property type="entry name" value="PROTEASOME INHIBITOR PI31 SUBUNIT"/>
    <property type="match status" value="1"/>
</dbReference>
<protein>
    <submittedName>
        <fullName evidence="14">Uncharacterized protein</fullName>
    </submittedName>
</protein>
<dbReference type="InterPro" id="IPR021625">
    <property type="entry name" value="PI31_Prot_N"/>
</dbReference>
<evidence type="ECO:0000259" key="12">
    <source>
        <dbReference type="Pfam" id="PF08577"/>
    </source>
</evidence>
<evidence type="ECO:0000256" key="9">
    <source>
        <dbReference type="ARBA" id="ARBA00022990"/>
    </source>
</evidence>
<keyword evidence="4" id="KW-0488">Methylation</keyword>
<comment type="similarity">
    <text evidence="3">Belongs to the proteasome inhibitor PI31 family.</text>
</comment>
<feature type="compositionally biased region" description="Pro residues" evidence="11">
    <location>
        <begin position="190"/>
        <end position="209"/>
    </location>
</feature>
<dbReference type="GO" id="GO:0043161">
    <property type="term" value="P:proteasome-mediated ubiquitin-dependent protein catabolic process"/>
    <property type="evidence" value="ECO:0007669"/>
    <property type="project" value="InterPro"/>
</dbReference>
<evidence type="ECO:0000256" key="8">
    <source>
        <dbReference type="ARBA" id="ARBA00022942"/>
    </source>
</evidence>
<dbReference type="Pfam" id="PF08577">
    <property type="entry name" value="PI31_Prot_C"/>
    <property type="match status" value="1"/>
</dbReference>
<keyword evidence="5" id="KW-0963">Cytoplasm</keyword>
<evidence type="ECO:0000256" key="3">
    <source>
        <dbReference type="ARBA" id="ARBA00006405"/>
    </source>
</evidence>
<feature type="region of interest" description="Disordered" evidence="11">
    <location>
        <begin position="175"/>
        <end position="250"/>
    </location>
</feature>
<comment type="subcellular location">
    <subcellularLocation>
        <location evidence="2">Cytoplasm</location>
    </subcellularLocation>
    <subcellularLocation>
        <location evidence="1">Endoplasmic reticulum</location>
    </subcellularLocation>
</comment>
<dbReference type="GO" id="GO:0004866">
    <property type="term" value="F:endopeptidase inhibitor activity"/>
    <property type="evidence" value="ECO:0007669"/>
    <property type="project" value="InterPro"/>
</dbReference>
<dbReference type="EMBL" id="KN817518">
    <property type="protein sequence ID" value="KJA30058.1"/>
    <property type="molecule type" value="Genomic_DNA"/>
</dbReference>
<dbReference type="InterPro" id="IPR013886">
    <property type="entry name" value="PI31_Prot_C"/>
</dbReference>
<dbReference type="OMA" id="GHACMVA"/>
<evidence type="ECO:0000256" key="5">
    <source>
        <dbReference type="ARBA" id="ARBA00022490"/>
    </source>
</evidence>
<dbReference type="STRING" id="945553.A0A0D2N0X9"/>
<dbReference type="GO" id="GO:0000502">
    <property type="term" value="C:proteasome complex"/>
    <property type="evidence" value="ECO:0007669"/>
    <property type="project" value="UniProtKB-KW"/>
</dbReference>
<evidence type="ECO:0000256" key="10">
    <source>
        <dbReference type="ARBA" id="ARBA00024805"/>
    </source>
</evidence>
<organism evidence="14 15">
    <name type="scientific">Hypholoma sublateritium (strain FD-334 SS-4)</name>
    <dbReference type="NCBI Taxonomy" id="945553"/>
    <lineage>
        <taxon>Eukaryota</taxon>
        <taxon>Fungi</taxon>
        <taxon>Dikarya</taxon>
        <taxon>Basidiomycota</taxon>
        <taxon>Agaricomycotina</taxon>
        <taxon>Agaricomycetes</taxon>
        <taxon>Agaricomycetidae</taxon>
        <taxon>Agaricales</taxon>
        <taxon>Agaricineae</taxon>
        <taxon>Strophariaceae</taxon>
        <taxon>Hypholoma</taxon>
    </lineage>
</organism>
<dbReference type="Proteomes" id="UP000054270">
    <property type="component" value="Unassembled WGS sequence"/>
</dbReference>
<accession>A0A0D2N0X9</accession>
<feature type="compositionally biased region" description="Pro residues" evidence="11">
    <location>
        <begin position="236"/>
        <end position="247"/>
    </location>
</feature>
<evidence type="ECO:0000313" key="15">
    <source>
        <dbReference type="Proteomes" id="UP000054270"/>
    </source>
</evidence>
<evidence type="ECO:0000256" key="2">
    <source>
        <dbReference type="ARBA" id="ARBA00004496"/>
    </source>
</evidence>
<dbReference type="AlphaFoldDB" id="A0A0D2N0X9"/>
<evidence type="ECO:0000313" key="14">
    <source>
        <dbReference type="EMBL" id="KJA30058.1"/>
    </source>
</evidence>
<dbReference type="GO" id="GO:0005783">
    <property type="term" value="C:endoplasmic reticulum"/>
    <property type="evidence" value="ECO:0007669"/>
    <property type="project" value="UniProtKB-SubCell"/>
</dbReference>
<dbReference type="InterPro" id="IPR045128">
    <property type="entry name" value="PI31-like"/>
</dbReference>
<feature type="domain" description="PI31 proteasome regulator C-terminal" evidence="12">
    <location>
        <begin position="229"/>
        <end position="303"/>
    </location>
</feature>
<evidence type="ECO:0000259" key="13">
    <source>
        <dbReference type="Pfam" id="PF11566"/>
    </source>
</evidence>
<dbReference type="Gene3D" id="3.40.1000.30">
    <property type="match status" value="1"/>
</dbReference>
<sequence length="338" mass="36242">MTTNILDPSAILSTLPQLLPIESKALASPQDGLASLVHAALTILAFRLIAIDESSTSKNQIPSNVLPTGWNANGPGYYTFKYRHDQSSLEFIIKLSKLGTRTLINAIALESDKVATLDISTDDFTSPSFYPHSLDAPDASPLVHGFISSNRVLDLMSQIKLKIVQKLVPGLQKPGYAEEAESTGASSSANPPPAEPRNPQPRPENPPYAPDRDDSRIRMPGFPRSPLEIGRSDLDPFPPNPFSPPSVFPRAGGDGMFVGPNHPIFGVGRGRSDFGPERGPWGGDGYLPPMGAPPGARFDPVGPTFPSRGGPGFPGRGQRLQNPDNDEFMPPGIGDMFM</sequence>
<keyword evidence="8" id="KW-0647">Proteasome</keyword>
<dbReference type="OrthoDB" id="68090at2759"/>
<keyword evidence="9" id="KW-0007">Acetylation</keyword>
<keyword evidence="6" id="KW-0597">Phosphoprotein</keyword>
<comment type="function">
    <text evidence="10">Plays an important role in control of proteasome function. Inhibits the hydrolysis of protein and peptide substrates by the 20S proteasome. Also inhibits the activation of the proteasome by the proteasome regulatory proteins PA700 and PA28.</text>
</comment>
<evidence type="ECO:0000256" key="4">
    <source>
        <dbReference type="ARBA" id="ARBA00022481"/>
    </source>
</evidence>
<feature type="region of interest" description="Disordered" evidence="11">
    <location>
        <begin position="276"/>
        <end position="338"/>
    </location>
</feature>